<feature type="compositionally biased region" description="Basic and acidic residues" evidence="1">
    <location>
        <begin position="1190"/>
        <end position="1212"/>
    </location>
</feature>
<accession>A0A6G1HC63</accession>
<feature type="compositionally biased region" description="Low complexity" evidence="1">
    <location>
        <begin position="747"/>
        <end position="761"/>
    </location>
</feature>
<gene>
    <name evidence="3" type="ORF">K402DRAFT_417504</name>
</gene>
<feature type="compositionally biased region" description="Low complexity" evidence="1">
    <location>
        <begin position="591"/>
        <end position="620"/>
    </location>
</feature>
<dbReference type="GO" id="GO:0042030">
    <property type="term" value="F:ATPase inhibitor activity"/>
    <property type="evidence" value="ECO:0007669"/>
    <property type="project" value="TreeGrafter"/>
</dbReference>
<dbReference type="Pfam" id="PF14636">
    <property type="entry name" value="FNIP_N"/>
    <property type="match status" value="1"/>
</dbReference>
<name>A0A6G1HC63_9PEZI</name>
<feature type="region of interest" description="Disordered" evidence="1">
    <location>
        <begin position="698"/>
        <end position="718"/>
    </location>
</feature>
<dbReference type="InterPro" id="IPR028084">
    <property type="entry name" value="FNIP_N_dom"/>
</dbReference>
<dbReference type="OrthoDB" id="5428015at2759"/>
<organism evidence="3 4">
    <name type="scientific">Aulographum hederae CBS 113979</name>
    <dbReference type="NCBI Taxonomy" id="1176131"/>
    <lineage>
        <taxon>Eukaryota</taxon>
        <taxon>Fungi</taxon>
        <taxon>Dikarya</taxon>
        <taxon>Ascomycota</taxon>
        <taxon>Pezizomycotina</taxon>
        <taxon>Dothideomycetes</taxon>
        <taxon>Pleosporomycetidae</taxon>
        <taxon>Aulographales</taxon>
        <taxon>Aulographaceae</taxon>
    </lineage>
</organism>
<sequence>MLGHMFDSFKAGRRSQTNISTLESELENRHTLSLLFPDASSADEPESLPCSLTDSFVQGAPATNGAHDCSGGIDLDVTKDIRVLIAQNGSPPTLLFDSRPAPEDVAIHGYQTPRASSPTFTRPSSRRSSSTLSDAAGRKSPLLASGGAFQRSRIRNASIISLPHTIEEGPQNPGSKESDELVETTLDVMFENVDMTFKGTSNKIHIVPLEQRPADSAVSSPAIDRLGSQPHSDPRRNSHLSKAYTPTSPGSSSSHDYFSRDTRRRTVLITRTFSVFVPDDEEDLAAAKDHDANEDCTPTLQNPMGQRNEYPFSPTGSPRKVRLSTPLPQRAKHCRTPMYAVTIILHLPVSPSTHPRPRSRSGYSFQQNDPFSRNTATGDSSQDSSFDTTWSFLDWVSGESTQPSSFTSDVDDRVELIGTHWDVISRTLTSLQYLATYKIRALLKPQARQYRSASLQDAALAFDEDIRKAAKSSLSRLARGVKIPRVRTGQGRWGRWREEARTVEHWSGTRDQNFFFLNLLTAFLGNHTEWLSVLGPKWHRRRHQEQEKSKPSEDLTIPARTVIVSNDKMAARRLIFLLSVFLPANRSFWDSNSSGRPSTSSSLQAISRSPPGGPAPSRQQSLRRTINRKGKDSYAKMKRDSSLQGKSSREQSSEEIMHLNTTNYSDDLSRRSSDAGSTGQANFIAISDFDDAATRKSSATTTSTVTPSTAVPVPHFSTHRVATVPTDPVRPDSSDSFASVNLKTALRRNNSGNESSDSRSGSGWGSIKSLWSMGPRRLSSNDYSDVFQSTDEGLGISTSGIPPPYPEMKSPSKLEQMVHELSVKEGVQSVDQAPVTPTDPPKHPHFALGDDQPSQSRPIPHPRKQPQSPIKYSVNENDGIIDVEIPLPGFGSPFQSPPTAGFHHGMTTAPSAANINVSQSSIWSRAPTDVEHPLNVGGWLGKFHPDFSLQAVGPYSALEKDIREAMRTEPTPLSAITTSAFEAGPSEKWVDVCSCLIADAGSFTIKRLTLRRFVKLIPVPNQSVHTPGRARSAWGNPYEQHPSLATNEVHMADEFVEETVFGFDATLVDAVERVLGNQNQQLGNDTQKRPPSHSRSSSRNDVRPGAVGAGAHARSNSGDAVTFSKPEIPRGECKQTIVEALLKIVKEVEARRAKGTATGTGRGAGGGTGNDGKLGDKSGRVSGSATRTGRRPDESTLREGVERWLRHAEEVR</sequence>
<feature type="region of interest" description="Disordered" evidence="1">
    <location>
        <begin position="744"/>
        <end position="765"/>
    </location>
</feature>
<feature type="domain" description="Folliculin-interacting protein N-terminal" evidence="2">
    <location>
        <begin position="80"/>
        <end position="214"/>
    </location>
</feature>
<evidence type="ECO:0000259" key="2">
    <source>
        <dbReference type="Pfam" id="PF14636"/>
    </source>
</evidence>
<feature type="region of interest" description="Disordered" evidence="1">
    <location>
        <begin position="293"/>
        <end position="323"/>
    </location>
</feature>
<feature type="region of interest" description="Disordered" evidence="1">
    <location>
        <begin position="782"/>
        <end position="812"/>
    </location>
</feature>
<feature type="region of interest" description="Disordered" evidence="1">
    <location>
        <begin position="212"/>
        <end position="259"/>
    </location>
</feature>
<evidence type="ECO:0000313" key="3">
    <source>
        <dbReference type="EMBL" id="KAF1990745.1"/>
    </source>
</evidence>
<proteinExistence type="predicted"/>
<evidence type="ECO:0000256" key="1">
    <source>
        <dbReference type="SAM" id="MobiDB-lite"/>
    </source>
</evidence>
<dbReference type="EMBL" id="ML977141">
    <property type="protein sequence ID" value="KAF1990745.1"/>
    <property type="molecule type" value="Genomic_DNA"/>
</dbReference>
<protein>
    <recommendedName>
        <fullName evidence="2">Folliculin-interacting protein N-terminal domain-containing protein</fullName>
    </recommendedName>
</protein>
<dbReference type="Proteomes" id="UP000800041">
    <property type="component" value="Unassembled WGS sequence"/>
</dbReference>
<feature type="region of interest" description="Disordered" evidence="1">
    <location>
        <begin position="350"/>
        <end position="384"/>
    </location>
</feature>
<feature type="compositionally biased region" description="Polar residues" evidence="1">
    <location>
        <begin position="244"/>
        <end position="256"/>
    </location>
</feature>
<feature type="compositionally biased region" description="Polar residues" evidence="1">
    <location>
        <begin position="296"/>
        <end position="305"/>
    </location>
</feature>
<dbReference type="GO" id="GO:0005737">
    <property type="term" value="C:cytoplasm"/>
    <property type="evidence" value="ECO:0007669"/>
    <property type="project" value="TreeGrafter"/>
</dbReference>
<dbReference type="PANTHER" id="PTHR21634">
    <property type="entry name" value="RE13835P"/>
    <property type="match status" value="1"/>
</dbReference>
<feature type="region of interest" description="Disordered" evidence="1">
    <location>
        <begin position="1154"/>
        <end position="1212"/>
    </location>
</feature>
<feature type="compositionally biased region" description="Basic and acidic residues" evidence="1">
    <location>
        <begin position="629"/>
        <end position="654"/>
    </location>
</feature>
<feature type="compositionally biased region" description="Polar residues" evidence="1">
    <location>
        <begin position="782"/>
        <end position="800"/>
    </location>
</feature>
<reference evidence="3" key="1">
    <citation type="journal article" date="2020" name="Stud. Mycol.">
        <title>101 Dothideomycetes genomes: a test case for predicting lifestyles and emergence of pathogens.</title>
        <authorList>
            <person name="Haridas S."/>
            <person name="Albert R."/>
            <person name="Binder M."/>
            <person name="Bloem J."/>
            <person name="Labutti K."/>
            <person name="Salamov A."/>
            <person name="Andreopoulos B."/>
            <person name="Baker S."/>
            <person name="Barry K."/>
            <person name="Bills G."/>
            <person name="Bluhm B."/>
            <person name="Cannon C."/>
            <person name="Castanera R."/>
            <person name="Culley D."/>
            <person name="Daum C."/>
            <person name="Ezra D."/>
            <person name="Gonzalez J."/>
            <person name="Henrissat B."/>
            <person name="Kuo A."/>
            <person name="Liang C."/>
            <person name="Lipzen A."/>
            <person name="Lutzoni F."/>
            <person name="Magnuson J."/>
            <person name="Mondo S."/>
            <person name="Nolan M."/>
            <person name="Ohm R."/>
            <person name="Pangilinan J."/>
            <person name="Park H.-J."/>
            <person name="Ramirez L."/>
            <person name="Alfaro M."/>
            <person name="Sun H."/>
            <person name="Tritt A."/>
            <person name="Yoshinaga Y."/>
            <person name="Zwiers L.-H."/>
            <person name="Turgeon B."/>
            <person name="Goodwin S."/>
            <person name="Spatafora J."/>
            <person name="Crous P."/>
            <person name="Grigoriev I."/>
        </authorList>
    </citation>
    <scope>NUCLEOTIDE SEQUENCE</scope>
    <source>
        <strain evidence="3">CBS 113979</strain>
    </source>
</reference>
<dbReference type="PANTHER" id="PTHR21634:SF9">
    <property type="entry name" value="RE13835P"/>
    <property type="match status" value="1"/>
</dbReference>
<feature type="region of interest" description="Disordered" evidence="1">
    <location>
        <begin position="591"/>
        <end position="654"/>
    </location>
</feature>
<feature type="compositionally biased region" description="Gly residues" evidence="1">
    <location>
        <begin position="1158"/>
        <end position="1172"/>
    </location>
</feature>
<feature type="compositionally biased region" description="Low complexity" evidence="1">
    <location>
        <begin position="112"/>
        <end position="133"/>
    </location>
</feature>
<feature type="compositionally biased region" description="Low complexity" evidence="1">
    <location>
        <begin position="698"/>
        <end position="714"/>
    </location>
</feature>
<dbReference type="GO" id="GO:0051087">
    <property type="term" value="F:protein-folding chaperone binding"/>
    <property type="evidence" value="ECO:0007669"/>
    <property type="project" value="TreeGrafter"/>
</dbReference>
<dbReference type="AlphaFoldDB" id="A0A6G1HC63"/>
<feature type="region of interest" description="Disordered" evidence="1">
    <location>
        <begin position="109"/>
        <end position="148"/>
    </location>
</feature>
<feature type="region of interest" description="Disordered" evidence="1">
    <location>
        <begin position="831"/>
        <end position="872"/>
    </location>
</feature>
<feature type="compositionally biased region" description="Polar residues" evidence="1">
    <location>
        <begin position="362"/>
        <end position="384"/>
    </location>
</feature>
<feature type="region of interest" description="Disordered" evidence="1">
    <location>
        <begin position="1077"/>
        <end position="1126"/>
    </location>
</feature>
<keyword evidence="4" id="KW-1185">Reference proteome</keyword>
<evidence type="ECO:0000313" key="4">
    <source>
        <dbReference type="Proteomes" id="UP000800041"/>
    </source>
</evidence>